<feature type="repeat" description="PPR" evidence="2">
    <location>
        <begin position="296"/>
        <end position="330"/>
    </location>
</feature>
<name>C1E197_MICCC</name>
<dbReference type="PANTHER" id="PTHR47935:SF1">
    <property type="entry name" value="PENTATRICOPEPTIDE REPEAT-CONTAINING PROTEIN MRL1, CHLOROPLASTIC"/>
    <property type="match status" value="1"/>
</dbReference>
<dbReference type="AlphaFoldDB" id="C1E197"/>
<dbReference type="Pfam" id="PF13812">
    <property type="entry name" value="PPR_3"/>
    <property type="match status" value="1"/>
</dbReference>
<feature type="repeat" description="PPR" evidence="2">
    <location>
        <begin position="141"/>
        <end position="177"/>
    </location>
</feature>
<protein>
    <recommendedName>
        <fullName evidence="4">PROP1-like PPR domain-containing protein</fullName>
    </recommendedName>
</protein>
<dbReference type="InterPro" id="IPR011990">
    <property type="entry name" value="TPR-like_helical_dom_sf"/>
</dbReference>
<feature type="repeat" description="PPR" evidence="2">
    <location>
        <begin position="405"/>
        <end position="439"/>
    </location>
</feature>
<dbReference type="EMBL" id="CP001324">
    <property type="protein sequence ID" value="ACO61700.1"/>
    <property type="molecule type" value="Genomic_DNA"/>
</dbReference>
<dbReference type="eggNOG" id="KOG4197">
    <property type="taxonomic scope" value="Eukaryota"/>
</dbReference>
<dbReference type="Pfam" id="PF17177">
    <property type="entry name" value="PPR_long"/>
    <property type="match status" value="2"/>
</dbReference>
<accession>C1E197</accession>
<evidence type="ECO:0000256" key="1">
    <source>
        <dbReference type="ARBA" id="ARBA00022737"/>
    </source>
</evidence>
<sequence length="800" mass="87364">MSTARPHLQLYETLVDCGRLHNALELLRALKTAGLNTVGGRVSNKAFLRQCARRSAVAVAFDFVSFVDYPDVRLYNMLLSVCASAADSRSAFAAFVMMYDNGVQPDVMAYTTLISACAKAGELEKAFETFRRMEMDGLEGNVVTYGALMDALSRRVAATLRRCFDLREEMDDAGVAPDGTMINTILSACGRAAEVRALSADALQKAFDLYDEMESSDEADLAPDAYTYSALIKACVNAGQSMRGLSLYDRAMDPSAGIEPSIMVFQEAMIACSHLADLGKAWAIWEDMRVERVAPDAMLYATLIAVAGRAGKREEAERVVFEMERAGVAPTPEVFASLAGIAARAGDGAGVESAIAEVASRGLAVPLEMYNALVTAAARRGDVDAAQEAMFEAEAEMRAAGLEPDEQTWCELLSSCARHGDASLTWDTYKRSRKAGQPPSEVALNILIGVTLLKIRALTDPDDRRNIKRMSQWDQDDDSAGRKKEEPEWTEWADRAIAAYHEATVAGVRPRLATFSAMLACLRPPTLPSLRAVDRETRPGSKAESLARAVSHEDSSHEDARKYYPLRALIMYEEAQAIGVVPKFATETDSVYDIRKFPPAAAEVAVLTMLRVFRRRSDAHAGAGDDELPNVTLRVLSDEEHEEMIASGDDEGRRLAQTGDRVIVLLRRLRFNYGGSLSAGRIELSGHVIKRWLQAKPPKDERAPGVEAGLRQNLQDQARNIRMQSFDDSDGSGYGGGATDWGAIFGRRGGGAGGRLGVGRRPLLPRRRLVKGEKRTEDREERGVAREITSVPLARASHLL</sequence>
<dbReference type="InterPro" id="IPR033443">
    <property type="entry name" value="PROP1-like_PPR_dom"/>
</dbReference>
<feature type="domain" description="PROP1-like PPR" evidence="4">
    <location>
        <begin position="183"/>
        <end position="314"/>
    </location>
</feature>
<dbReference type="PANTHER" id="PTHR47935">
    <property type="entry name" value="PENTATRICOPEPTIDE REPEAT-CONTAINING PROTEIN MRL1, CHLOROPLASTIC"/>
    <property type="match status" value="1"/>
</dbReference>
<feature type="repeat" description="PPR" evidence="2">
    <location>
        <begin position="71"/>
        <end position="105"/>
    </location>
</feature>
<evidence type="ECO:0000256" key="3">
    <source>
        <dbReference type="SAM" id="MobiDB-lite"/>
    </source>
</evidence>
<organism evidence="5 6">
    <name type="scientific">Micromonas commoda (strain RCC299 / NOUM17 / CCMP2709)</name>
    <name type="common">Picoplanktonic green alga</name>
    <dbReference type="NCBI Taxonomy" id="296587"/>
    <lineage>
        <taxon>Eukaryota</taxon>
        <taxon>Viridiplantae</taxon>
        <taxon>Chlorophyta</taxon>
        <taxon>Mamiellophyceae</taxon>
        <taxon>Mamiellales</taxon>
        <taxon>Mamiellaceae</taxon>
        <taxon>Micromonas</taxon>
    </lineage>
</organism>
<dbReference type="OrthoDB" id="185373at2759"/>
<evidence type="ECO:0000256" key="2">
    <source>
        <dbReference type="PROSITE-ProRule" id="PRU00708"/>
    </source>
</evidence>
<reference evidence="5 6" key="1">
    <citation type="journal article" date="2009" name="Science">
        <title>Green evolution and dynamic adaptations revealed by genomes of the marine picoeukaryotes Micromonas.</title>
        <authorList>
            <person name="Worden A.Z."/>
            <person name="Lee J.H."/>
            <person name="Mock T."/>
            <person name="Rouze P."/>
            <person name="Simmons M.P."/>
            <person name="Aerts A.L."/>
            <person name="Allen A.E."/>
            <person name="Cuvelier M.L."/>
            <person name="Derelle E."/>
            <person name="Everett M.V."/>
            <person name="Foulon E."/>
            <person name="Grimwood J."/>
            <person name="Gundlach H."/>
            <person name="Henrissat B."/>
            <person name="Napoli C."/>
            <person name="McDonald S.M."/>
            <person name="Parker M.S."/>
            <person name="Rombauts S."/>
            <person name="Salamov A."/>
            <person name="Von Dassow P."/>
            <person name="Badger J.H."/>
            <person name="Coutinho P.M."/>
            <person name="Demir E."/>
            <person name="Dubchak I."/>
            <person name="Gentemann C."/>
            <person name="Eikrem W."/>
            <person name="Gready J.E."/>
            <person name="John U."/>
            <person name="Lanier W."/>
            <person name="Lindquist E.A."/>
            <person name="Lucas S."/>
            <person name="Mayer K.F."/>
            <person name="Moreau H."/>
            <person name="Not F."/>
            <person name="Otillar R."/>
            <person name="Panaud O."/>
            <person name="Pangilinan J."/>
            <person name="Paulsen I."/>
            <person name="Piegu B."/>
            <person name="Poliakov A."/>
            <person name="Robbens S."/>
            <person name="Schmutz J."/>
            <person name="Toulza E."/>
            <person name="Wyss T."/>
            <person name="Zelensky A."/>
            <person name="Zhou K."/>
            <person name="Armbrust E.V."/>
            <person name="Bhattacharya D."/>
            <person name="Goodenough U.W."/>
            <person name="Van de Peer Y."/>
            <person name="Grigoriev I.V."/>
        </authorList>
    </citation>
    <scope>NUCLEOTIDE SEQUENCE [LARGE SCALE GENOMIC DNA]</scope>
    <source>
        <strain evidence="6">RCC299 / NOUM17</strain>
    </source>
</reference>
<keyword evidence="1" id="KW-0677">Repeat</keyword>
<evidence type="ECO:0000313" key="5">
    <source>
        <dbReference type="EMBL" id="ACO61700.1"/>
    </source>
</evidence>
<dbReference type="Proteomes" id="UP000002009">
    <property type="component" value="Chromosome 3"/>
</dbReference>
<feature type="region of interest" description="Disordered" evidence="3">
    <location>
        <begin position="468"/>
        <end position="487"/>
    </location>
</feature>
<feature type="region of interest" description="Disordered" evidence="3">
    <location>
        <begin position="535"/>
        <end position="554"/>
    </location>
</feature>
<dbReference type="FunCoup" id="C1E197">
    <property type="interactions" value="471"/>
</dbReference>
<dbReference type="KEGG" id="mis:MICPUN_79939"/>
<dbReference type="InterPro" id="IPR053303">
    <property type="entry name" value="Chloroplast_PPR"/>
</dbReference>
<dbReference type="OMA" id="LIMYEEA"/>
<dbReference type="RefSeq" id="XP_002500442.1">
    <property type="nucleotide sequence ID" value="XM_002500396.1"/>
</dbReference>
<evidence type="ECO:0000313" key="6">
    <source>
        <dbReference type="Proteomes" id="UP000002009"/>
    </source>
</evidence>
<dbReference type="GeneID" id="8242064"/>
<keyword evidence="6" id="KW-1185">Reference proteome</keyword>
<dbReference type="InterPro" id="IPR002885">
    <property type="entry name" value="PPR_rpt"/>
</dbReference>
<dbReference type="PROSITE" id="PS51375">
    <property type="entry name" value="PPR"/>
    <property type="match status" value="5"/>
</dbReference>
<feature type="domain" description="PROP1-like PPR" evidence="4">
    <location>
        <begin position="317"/>
        <end position="447"/>
    </location>
</feature>
<feature type="repeat" description="PPR" evidence="2">
    <location>
        <begin position="106"/>
        <end position="140"/>
    </location>
</feature>
<dbReference type="Gene3D" id="1.25.40.10">
    <property type="entry name" value="Tetratricopeptide repeat domain"/>
    <property type="match status" value="3"/>
</dbReference>
<dbReference type="STRING" id="296587.C1E197"/>
<gene>
    <name evidence="5" type="ORF">MICPUN_79939</name>
</gene>
<evidence type="ECO:0000259" key="4">
    <source>
        <dbReference type="Pfam" id="PF17177"/>
    </source>
</evidence>
<dbReference type="InParanoid" id="C1E197"/>
<proteinExistence type="predicted"/>
<dbReference type="NCBIfam" id="TIGR00756">
    <property type="entry name" value="PPR"/>
    <property type="match status" value="3"/>
</dbReference>